<comment type="caution">
    <text evidence="2">The sequence shown here is derived from an EMBL/GenBank/DDBJ whole genome shotgun (WGS) entry which is preliminary data.</text>
</comment>
<feature type="compositionally biased region" description="Low complexity" evidence="1">
    <location>
        <begin position="164"/>
        <end position="179"/>
    </location>
</feature>
<name>A0A927BNR8_STRGL</name>
<reference evidence="2" key="1">
    <citation type="journal article" date="2020" name="PLoS ONE">
        <title>Isolation and characterization of Streptomyces bacteriophages and Streptomyces strains encoding biosynthetic arsenals: Streptomyces strains and phages for antibiotic discovery.</title>
        <authorList>
            <person name="Montano E.T."/>
            <person name="Nideffer J.F."/>
            <person name="Brumage L."/>
            <person name="Erb M."/>
            <person name="Derman A.I."/>
            <person name="Davis J.P."/>
            <person name="Estrada E."/>
            <person name="Fu S."/>
            <person name="Le D."/>
            <person name="Vuppala A."/>
            <person name="Tran C."/>
            <person name="Luterstein E."/>
            <person name="Lakkaraju S."/>
            <person name="Panchagnula S."/>
            <person name="Ren C."/>
            <person name="Doan J."/>
            <person name="Tran S."/>
            <person name="Soriano J."/>
            <person name="Fujita Y."/>
            <person name="Gutala P."/>
            <person name="Fujii Q."/>
            <person name="Lee M."/>
            <person name="Bui A."/>
            <person name="Villarreal C."/>
            <person name="Shing S.R."/>
            <person name="Kim S."/>
            <person name="Freeman D."/>
            <person name="Racha V."/>
            <person name="Ho A."/>
            <person name="Kumar P."/>
            <person name="Falah K."/>
            <person name="Dawson T."/>
            <person name="Enustun E."/>
            <person name="Prichard A."/>
            <person name="Gomez A."/>
            <person name="Khanna K."/>
            <person name="Trigg S."/>
            <person name="Fernandez L."/>
            <person name="Pogliano K."/>
            <person name="Pogliano J."/>
        </authorList>
    </citation>
    <scope>NUCLEOTIDE SEQUENCE</scope>
    <source>
        <strain evidence="2">QF2</strain>
    </source>
</reference>
<organism evidence="2">
    <name type="scientific">Streptomyces globisporus</name>
    <dbReference type="NCBI Taxonomy" id="1908"/>
    <lineage>
        <taxon>Bacteria</taxon>
        <taxon>Bacillati</taxon>
        <taxon>Actinomycetota</taxon>
        <taxon>Actinomycetes</taxon>
        <taxon>Kitasatosporales</taxon>
        <taxon>Streptomycetaceae</taxon>
        <taxon>Streptomyces</taxon>
    </lineage>
</organism>
<proteinExistence type="predicted"/>
<feature type="compositionally biased region" description="Low complexity" evidence="1">
    <location>
        <begin position="17"/>
        <end position="29"/>
    </location>
</feature>
<accession>A0A927BNR8</accession>
<sequence length="179" mass="18293">MSWRRTRSPDESPSWPAVRAAARQDATAVETSSRPSASHHQWTAVAPESWCSSSGSPSGRSRSRATTNSLGRSPGGRPAALTAADSERCSPSMPAPRTGPPSGSAQARMPITGGGVPSSGNVSQPATSSAGADSSLAIRAARSRCGRGVPLPPDRGAGIAGAYPSPSQPRSKPSSYWSR</sequence>
<gene>
    <name evidence="2" type="ORF">ID875_22230</name>
</gene>
<evidence type="ECO:0000313" key="2">
    <source>
        <dbReference type="EMBL" id="MBD2829986.1"/>
    </source>
</evidence>
<feature type="region of interest" description="Disordered" evidence="1">
    <location>
        <begin position="1"/>
        <end position="179"/>
    </location>
</feature>
<feature type="compositionally biased region" description="Polar residues" evidence="1">
    <location>
        <begin position="30"/>
        <end position="41"/>
    </location>
</feature>
<dbReference type="AlphaFoldDB" id="A0A927BNR8"/>
<feature type="compositionally biased region" description="Polar residues" evidence="1">
    <location>
        <begin position="118"/>
        <end position="132"/>
    </location>
</feature>
<protein>
    <submittedName>
        <fullName evidence="2">Uncharacterized protein</fullName>
    </submittedName>
</protein>
<evidence type="ECO:0000256" key="1">
    <source>
        <dbReference type="SAM" id="MobiDB-lite"/>
    </source>
</evidence>
<dbReference type="EMBL" id="JACWUS010000006">
    <property type="protein sequence ID" value="MBD2829986.1"/>
    <property type="molecule type" value="Genomic_DNA"/>
</dbReference>